<dbReference type="OrthoDB" id="2912591at2"/>
<dbReference type="Proteomes" id="UP000279911">
    <property type="component" value="Unassembled WGS sequence"/>
</dbReference>
<reference evidence="2" key="1">
    <citation type="submission" date="2018-12" db="EMBL/GenBank/DDBJ databases">
        <title>Bacillus chawlae sp. nov., Bacillus glennii sp. nov., and Bacillus saganii sp. nov. Isolated from the Vehicle Assembly Building at Kennedy Space Center where the Viking Spacecraft were Assembled.</title>
        <authorList>
            <person name="Seuylemezian A."/>
            <person name="Vaishampayan P."/>
        </authorList>
    </citation>
    <scope>NUCLEOTIDE SEQUENCE [LARGE SCALE GENOMIC DNA]</scope>
    <source>
        <strain evidence="2">DSM 13966</strain>
    </source>
</reference>
<sequence length="223" mass="25875">MDLLLQITTRSLLSKNLLVYENHKFMLVKELAEIISMLNYSEQSIKASRHGFNGSEESVSFHFEGDKILQHSLLYDEQVHVFEQVSGEAVAELISDFYRLSNNNNGSRRGFELSQAELEQLLDSLENNQQLFELPVMHGEKQEFYETLKRTKGLVNTLLFMEFTEQKEPVAKNVVLFTNDNKNNWIIEKVDDVFQINHGTSIKVEQLIRENVIESLEKVKYGK</sequence>
<comment type="caution">
    <text evidence="1">The sequence shown here is derived from an EMBL/GenBank/DDBJ whole genome shotgun (WGS) entry which is preliminary data.</text>
</comment>
<proteinExistence type="predicted"/>
<dbReference type="AlphaFoldDB" id="A0A427TX62"/>
<evidence type="ECO:0008006" key="3">
    <source>
        <dbReference type="Google" id="ProtNLM"/>
    </source>
</evidence>
<gene>
    <name evidence="1" type="ORF">EJA10_03995</name>
</gene>
<evidence type="ECO:0000313" key="1">
    <source>
        <dbReference type="EMBL" id="RSD28745.1"/>
    </source>
</evidence>
<organism evidence="1 2">
    <name type="scientific">Mesobacillus subterraneus</name>
    <dbReference type="NCBI Taxonomy" id="285983"/>
    <lineage>
        <taxon>Bacteria</taxon>
        <taxon>Bacillati</taxon>
        <taxon>Bacillota</taxon>
        <taxon>Bacilli</taxon>
        <taxon>Bacillales</taxon>
        <taxon>Bacillaceae</taxon>
        <taxon>Mesobacillus</taxon>
    </lineage>
</organism>
<dbReference type="EMBL" id="RSFW01000006">
    <property type="protein sequence ID" value="RSD28745.1"/>
    <property type="molecule type" value="Genomic_DNA"/>
</dbReference>
<dbReference type="RefSeq" id="WP_125478707.1">
    <property type="nucleotide sequence ID" value="NZ_RSFW01000006.1"/>
</dbReference>
<name>A0A427TX62_9BACI</name>
<protein>
    <recommendedName>
        <fullName evidence="3">DUF5081 family protein</fullName>
    </recommendedName>
</protein>
<evidence type="ECO:0000313" key="2">
    <source>
        <dbReference type="Proteomes" id="UP000279911"/>
    </source>
</evidence>
<accession>A0A427TX62</accession>